<protein>
    <submittedName>
        <fullName evidence="1">Uncharacterized protein</fullName>
    </submittedName>
</protein>
<name>A0ABT8U350_9FLAO</name>
<proteinExistence type="predicted"/>
<dbReference type="EMBL" id="JAULSJ010000015">
    <property type="protein sequence ID" value="MDO3425486.1"/>
    <property type="molecule type" value="Genomic_DNA"/>
</dbReference>
<keyword evidence="2" id="KW-1185">Reference proteome</keyword>
<comment type="caution">
    <text evidence="1">The sequence shown here is derived from an EMBL/GenBank/DDBJ whole genome shotgun (WGS) entry which is preliminary data.</text>
</comment>
<dbReference type="Proteomes" id="UP001168128">
    <property type="component" value="Unassembled WGS sequence"/>
</dbReference>
<evidence type="ECO:0000313" key="1">
    <source>
        <dbReference type="EMBL" id="MDO3425486.1"/>
    </source>
</evidence>
<reference evidence="1" key="1">
    <citation type="submission" date="2023-07" db="EMBL/GenBank/DDBJ databases">
        <title>AMR profile of multidrug- resistance Chryseobacterium gambrini related strain.</title>
        <authorList>
            <person name="Kirdat K."/>
            <person name="Bhatt A."/>
            <person name="Kuyare S."/>
            <person name="Yadav A."/>
        </authorList>
    </citation>
    <scope>NUCLEOTIDE SEQUENCE</scope>
    <source>
        <strain evidence="1">APV-1</strain>
    </source>
</reference>
<evidence type="ECO:0000313" key="2">
    <source>
        <dbReference type="Proteomes" id="UP001168128"/>
    </source>
</evidence>
<accession>A0ABT8U350</accession>
<sequence>MDRLRKYNLISQNLVAKCDSIPFIETQYESDFSYDISVDVINTDYLNSFFKNFDTSDLYAIYILDKNEKSLKSICIKEFTHYESTIVIGKLESDFFMDVNYNNRNNLGVPFFFRTDNFSELEIENILQKCLHEKEIKIGSFKKDITTLNILKFLESAKIKSIMKFYINRSESFIESSLKLQHNTLDINAEFVSKLEININND</sequence>
<organism evidence="1 2">
    <name type="scientific">Chryseobacterium urinae</name>
    <dbReference type="NCBI Taxonomy" id="3058400"/>
    <lineage>
        <taxon>Bacteria</taxon>
        <taxon>Pseudomonadati</taxon>
        <taxon>Bacteroidota</taxon>
        <taxon>Flavobacteriia</taxon>
        <taxon>Flavobacteriales</taxon>
        <taxon>Weeksellaceae</taxon>
        <taxon>Chryseobacterium group</taxon>
        <taxon>Chryseobacterium</taxon>
    </lineage>
</organism>
<dbReference type="RefSeq" id="WP_302716168.1">
    <property type="nucleotide sequence ID" value="NZ_JAULSJ010000015.1"/>
</dbReference>
<gene>
    <name evidence="1" type="ORF">QWT87_11345</name>
</gene>